<evidence type="ECO:0000256" key="1">
    <source>
        <dbReference type="SAM" id="MobiDB-lite"/>
    </source>
</evidence>
<feature type="region of interest" description="Disordered" evidence="1">
    <location>
        <begin position="1"/>
        <end position="21"/>
    </location>
</feature>
<proteinExistence type="predicted"/>
<name>A0A7R9JXQ1_TIMGE</name>
<protein>
    <submittedName>
        <fullName evidence="2">Uncharacterized protein</fullName>
    </submittedName>
</protein>
<gene>
    <name evidence="2" type="ORF">TGEB3V08_LOCUS4588</name>
</gene>
<dbReference type="EMBL" id="OE840601">
    <property type="protein sequence ID" value="CAD7591451.1"/>
    <property type="molecule type" value="Genomic_DNA"/>
</dbReference>
<dbReference type="AlphaFoldDB" id="A0A7R9JXQ1"/>
<evidence type="ECO:0000313" key="2">
    <source>
        <dbReference type="EMBL" id="CAD7591451.1"/>
    </source>
</evidence>
<accession>A0A7R9JXQ1</accession>
<sequence length="136" mass="14734">MVNSPLVAIDDGAAHPGSKARLPRTLTSRTLSRHEEDQDSAQQVVGQWGQWQTSWEDNGGSGRHLGRTMGAMADILGGQWEQWQTSWEDNGGSDRHLGRTMGAAADILGGNDIPLQEKSSLFLQSKARNVSPSPDL</sequence>
<reference evidence="2" key="1">
    <citation type="submission" date="2020-11" db="EMBL/GenBank/DDBJ databases">
        <authorList>
            <person name="Tran Van P."/>
        </authorList>
    </citation>
    <scope>NUCLEOTIDE SEQUENCE</scope>
</reference>
<organism evidence="2">
    <name type="scientific">Timema genevievae</name>
    <name type="common">Walking stick</name>
    <dbReference type="NCBI Taxonomy" id="629358"/>
    <lineage>
        <taxon>Eukaryota</taxon>
        <taxon>Metazoa</taxon>
        <taxon>Ecdysozoa</taxon>
        <taxon>Arthropoda</taxon>
        <taxon>Hexapoda</taxon>
        <taxon>Insecta</taxon>
        <taxon>Pterygota</taxon>
        <taxon>Neoptera</taxon>
        <taxon>Polyneoptera</taxon>
        <taxon>Phasmatodea</taxon>
        <taxon>Timematodea</taxon>
        <taxon>Timematoidea</taxon>
        <taxon>Timematidae</taxon>
        <taxon>Timema</taxon>
    </lineage>
</organism>